<name>A0ABV1KIG6_9PSEU</name>
<keyword evidence="3 4" id="KW-0732">Signal</keyword>
<evidence type="ECO:0000256" key="2">
    <source>
        <dbReference type="ARBA" id="ARBA00022448"/>
    </source>
</evidence>
<dbReference type="Gene3D" id="3.40.190.10">
    <property type="entry name" value="Periplasmic binding protein-like II"/>
    <property type="match status" value="1"/>
</dbReference>
<dbReference type="EMBL" id="JBEDNQ010000011">
    <property type="protein sequence ID" value="MEQ3553693.1"/>
    <property type="molecule type" value="Genomic_DNA"/>
</dbReference>
<dbReference type="PANTHER" id="PTHR43649:SF34">
    <property type="entry name" value="ABC TRANSPORTER PERIPLASMIC-BINDING PROTEIN YCJN-RELATED"/>
    <property type="match status" value="1"/>
</dbReference>
<keyword evidence="2" id="KW-0813">Transport</keyword>
<keyword evidence="6" id="KW-1185">Reference proteome</keyword>
<gene>
    <name evidence="5" type="ORF">WIS52_24740</name>
</gene>
<dbReference type="InterPro" id="IPR050490">
    <property type="entry name" value="Bact_solute-bd_prot1"/>
</dbReference>
<protein>
    <submittedName>
        <fullName evidence="5">Extracellular solute-binding protein</fullName>
    </submittedName>
</protein>
<evidence type="ECO:0000256" key="4">
    <source>
        <dbReference type="SAM" id="SignalP"/>
    </source>
</evidence>
<feature type="signal peptide" evidence="4">
    <location>
        <begin position="1"/>
        <end position="21"/>
    </location>
</feature>
<sequence length="462" mass="48259">MRIPTRALGAAACAAALAAVAACGAPEPDRRPNAITVWTQEDMPERLAVQRELAAEFTERTGIAVELVGVAEDQTNQLIISAAASGTLPDVIGAIPLALVHGLAANELIDTGANAAIIDALGPDTFAERALELTRDGDAQLAVPSDGYAQMLLYRTDLFAEAGLDEPRTFADVTAAARALHGDGIAGFVGSTTPGDAFTQQTFEHFALANGCELVDDAGEITLETPACVETLAFYADLVRDHSVSGAQDVDTTRATYFAGRAAMVVWSSFVLDELAGLRDDAAPSCPECVEDPRFLVDNTGVVTGMTGPDGSTPTQFGEIVSWSVIEDANAEQAGRFVEFMMSEGYTDWLGFAPEGKVPTRTGTADAPTAYADAWRELPAGVDTRAPLTDFYPPDVLDELVSSVDTLDRWGIPQGQGALVGATLGELPVPQAVGAMAGGELDPAEAAEQAAGDVAEIRDSLR</sequence>
<dbReference type="Proteomes" id="UP001494902">
    <property type="component" value="Unassembled WGS sequence"/>
</dbReference>
<dbReference type="RefSeq" id="WP_349300757.1">
    <property type="nucleotide sequence ID" value="NZ_JBEDNQ010000011.1"/>
</dbReference>
<organism evidence="5 6">
    <name type="scientific">Pseudonocardia nematodicida</name>
    <dbReference type="NCBI Taxonomy" id="1206997"/>
    <lineage>
        <taxon>Bacteria</taxon>
        <taxon>Bacillati</taxon>
        <taxon>Actinomycetota</taxon>
        <taxon>Actinomycetes</taxon>
        <taxon>Pseudonocardiales</taxon>
        <taxon>Pseudonocardiaceae</taxon>
        <taxon>Pseudonocardia</taxon>
    </lineage>
</organism>
<dbReference type="InterPro" id="IPR006059">
    <property type="entry name" value="SBP"/>
</dbReference>
<dbReference type="PANTHER" id="PTHR43649">
    <property type="entry name" value="ARABINOSE-BINDING PROTEIN-RELATED"/>
    <property type="match status" value="1"/>
</dbReference>
<reference evidence="5 6" key="1">
    <citation type="submission" date="2024-03" db="EMBL/GenBank/DDBJ databases">
        <title>Draft genome sequence of Pseudonocardia nematodicida JCM 31783.</title>
        <authorList>
            <person name="Butdee W."/>
            <person name="Duangmal K."/>
        </authorList>
    </citation>
    <scope>NUCLEOTIDE SEQUENCE [LARGE SCALE GENOMIC DNA]</scope>
    <source>
        <strain evidence="5 6">JCM 31783</strain>
    </source>
</reference>
<dbReference type="Pfam" id="PF01547">
    <property type="entry name" value="SBP_bac_1"/>
    <property type="match status" value="1"/>
</dbReference>
<evidence type="ECO:0000313" key="6">
    <source>
        <dbReference type="Proteomes" id="UP001494902"/>
    </source>
</evidence>
<evidence type="ECO:0000256" key="3">
    <source>
        <dbReference type="ARBA" id="ARBA00022729"/>
    </source>
</evidence>
<dbReference type="PROSITE" id="PS51257">
    <property type="entry name" value="PROKAR_LIPOPROTEIN"/>
    <property type="match status" value="1"/>
</dbReference>
<accession>A0ABV1KIG6</accession>
<comment type="similarity">
    <text evidence="1">Belongs to the bacterial solute-binding protein 1 family.</text>
</comment>
<evidence type="ECO:0000313" key="5">
    <source>
        <dbReference type="EMBL" id="MEQ3553693.1"/>
    </source>
</evidence>
<evidence type="ECO:0000256" key="1">
    <source>
        <dbReference type="ARBA" id="ARBA00008520"/>
    </source>
</evidence>
<dbReference type="SUPFAM" id="SSF53850">
    <property type="entry name" value="Periplasmic binding protein-like II"/>
    <property type="match status" value="1"/>
</dbReference>
<proteinExistence type="inferred from homology"/>
<feature type="chain" id="PRO_5045295335" evidence="4">
    <location>
        <begin position="22"/>
        <end position="462"/>
    </location>
</feature>
<comment type="caution">
    <text evidence="5">The sequence shown here is derived from an EMBL/GenBank/DDBJ whole genome shotgun (WGS) entry which is preliminary data.</text>
</comment>